<dbReference type="Gene3D" id="1.10.150.240">
    <property type="entry name" value="Putative phosphatase, domain 2"/>
    <property type="match status" value="1"/>
</dbReference>
<dbReference type="InterPro" id="IPR041492">
    <property type="entry name" value="HAD_2"/>
</dbReference>
<keyword evidence="2" id="KW-1185">Reference proteome</keyword>
<dbReference type="Pfam" id="PF13419">
    <property type="entry name" value="HAD_2"/>
    <property type="match status" value="1"/>
</dbReference>
<comment type="caution">
    <text evidence="1">The sequence shown here is derived from an EMBL/GenBank/DDBJ whole genome shotgun (WGS) entry which is preliminary data.</text>
</comment>
<reference evidence="1 2" key="1">
    <citation type="submission" date="2023-07" db="EMBL/GenBank/DDBJ databases">
        <title>Sequencing the genomes of 1000 actinobacteria strains.</title>
        <authorList>
            <person name="Klenk H.-P."/>
        </authorList>
    </citation>
    <scope>NUCLEOTIDE SEQUENCE [LARGE SCALE GENOMIC DNA]</scope>
    <source>
        <strain evidence="1 2">DSM 43749</strain>
    </source>
</reference>
<evidence type="ECO:0000313" key="1">
    <source>
        <dbReference type="EMBL" id="MDR6592407.1"/>
    </source>
</evidence>
<dbReference type="InterPro" id="IPR023214">
    <property type="entry name" value="HAD_sf"/>
</dbReference>
<dbReference type="Proteomes" id="UP001268819">
    <property type="component" value="Unassembled WGS sequence"/>
</dbReference>
<name>A0ABU1PP16_9PSEU</name>
<dbReference type="Gene3D" id="3.40.50.1000">
    <property type="entry name" value="HAD superfamily/HAD-like"/>
    <property type="match status" value="1"/>
</dbReference>
<gene>
    <name evidence="1" type="ORF">J2S66_000791</name>
</gene>
<organism evidence="1 2">
    <name type="scientific">Saccharothrix longispora</name>
    <dbReference type="NCBI Taxonomy" id="33920"/>
    <lineage>
        <taxon>Bacteria</taxon>
        <taxon>Bacillati</taxon>
        <taxon>Actinomycetota</taxon>
        <taxon>Actinomycetes</taxon>
        <taxon>Pseudonocardiales</taxon>
        <taxon>Pseudonocardiaceae</taxon>
        <taxon>Saccharothrix</taxon>
    </lineage>
</organism>
<sequence>MDAGELLAERDHVLVALDGPVAEGLSAHRVADRLRALVAEDRLPRGVARTTDPFAVLAHAAAIGPATERAVHAQWRRVEHEVVAGARVAPGVREAFAALVARGVRLTVVGVLDVEVVRAFLVLHGLDAHVRRLVGRVRSDRAAPDLVASAVHAGAVPVRSCAFVGGTDADLAAARAAGVDAFRHRGAAAPEPVTGADAWFGALSATRPTWPRIRG</sequence>
<dbReference type="InterPro" id="IPR036412">
    <property type="entry name" value="HAD-like_sf"/>
</dbReference>
<proteinExistence type="predicted"/>
<evidence type="ECO:0000313" key="2">
    <source>
        <dbReference type="Proteomes" id="UP001268819"/>
    </source>
</evidence>
<dbReference type="EMBL" id="JAVDSG010000001">
    <property type="protein sequence ID" value="MDR6592407.1"/>
    <property type="molecule type" value="Genomic_DNA"/>
</dbReference>
<protein>
    <submittedName>
        <fullName evidence="1">Phosphoglycolate phosphatase-like HAD superfamily hydrolase</fullName>
    </submittedName>
</protein>
<dbReference type="SUPFAM" id="SSF56784">
    <property type="entry name" value="HAD-like"/>
    <property type="match status" value="1"/>
</dbReference>
<dbReference type="InterPro" id="IPR023198">
    <property type="entry name" value="PGP-like_dom2"/>
</dbReference>
<accession>A0ABU1PP16</accession>
<dbReference type="RefSeq" id="WP_310303906.1">
    <property type="nucleotide sequence ID" value="NZ_BAAAXB010000001.1"/>
</dbReference>